<gene>
    <name evidence="2" type="primary">Z689R</name>
    <name evidence="2" type="ORF">ATCV1_Z689R</name>
</gene>
<reference evidence="2 3" key="1">
    <citation type="submission" date="2006-09" db="EMBL/GenBank/DDBJ databases">
        <title>Sequence and annotation of the 288-kb ATCV-1 virus that infects an endosymbiotic Chlorella strain of the heliozoon Acanthocystis turfacea.</title>
        <authorList>
            <person name="Fitzgerald L.A."/>
            <person name="Graves M.V."/>
            <person name="Li X."/>
            <person name="Pfitzner A.J.P."/>
            <person name="Hartigan J."/>
            <person name="Van Etten J.L."/>
        </authorList>
    </citation>
    <scope>NUCLEOTIDE SEQUENCE [LARGE SCALE GENOMIC DNA]</scope>
    <source>
        <strain evidence="2 3">ATCV-1</strain>
    </source>
</reference>
<name>A7K9U9_9PHYC</name>
<keyword evidence="3" id="KW-1185">Reference proteome</keyword>
<sequence>MDAFLVTQLLSKPTENFAELTPIAVAKTKDTKVVVVEKKKPEFSWMKLIQLILSIGISLYAAHLSWSCSAGEHMFIRVLSALFAWWFGVLYILYFALLKSSTCKIA</sequence>
<dbReference type="Proteomes" id="UP000202420">
    <property type="component" value="Segment"/>
</dbReference>
<dbReference type="RefSeq" id="YP_001427170.1">
    <property type="nucleotide sequence ID" value="NC_008724.1"/>
</dbReference>
<feature type="transmembrane region" description="Helical" evidence="1">
    <location>
        <begin position="48"/>
        <end position="66"/>
    </location>
</feature>
<keyword evidence="1" id="KW-0472">Membrane</keyword>
<protein>
    <submittedName>
        <fullName evidence="2">Uncharacterized protein Z689R</fullName>
    </submittedName>
</protein>
<keyword evidence="1" id="KW-1133">Transmembrane helix</keyword>
<proteinExistence type="predicted"/>
<evidence type="ECO:0000256" key="1">
    <source>
        <dbReference type="SAM" id="Phobius"/>
    </source>
</evidence>
<evidence type="ECO:0000313" key="3">
    <source>
        <dbReference type="Proteomes" id="UP000202420"/>
    </source>
</evidence>
<dbReference type="EMBL" id="EF101928">
    <property type="protein sequence ID" value="ABT16823.1"/>
    <property type="molecule type" value="Genomic_DNA"/>
</dbReference>
<keyword evidence="1" id="KW-0812">Transmembrane</keyword>
<dbReference type="KEGG" id="vg:5470950"/>
<dbReference type="GeneID" id="5470950"/>
<dbReference type="OrthoDB" id="21556at10239"/>
<evidence type="ECO:0000313" key="2">
    <source>
        <dbReference type="EMBL" id="ABT16823.1"/>
    </source>
</evidence>
<organism evidence="2 3">
    <name type="scientific">Chlorovirus heliozoae</name>
    <dbReference type="NCBI Taxonomy" id="322019"/>
    <lineage>
        <taxon>Viruses</taxon>
        <taxon>Varidnaviria</taxon>
        <taxon>Bamfordvirae</taxon>
        <taxon>Nucleocytoviricota</taxon>
        <taxon>Megaviricetes</taxon>
        <taxon>Algavirales</taxon>
        <taxon>Phycodnaviridae</taxon>
        <taxon>Chlorovirus</taxon>
    </lineage>
</organism>
<feature type="transmembrane region" description="Helical" evidence="1">
    <location>
        <begin position="78"/>
        <end position="98"/>
    </location>
</feature>
<accession>A7K9U9</accession>